<sequence length="42" mass="4627">MGMGMGMQFTLTVLLGFIGGIIKYAFLILGIIYFVRELRKGG</sequence>
<accession>A0A644W8E1</accession>
<proteinExistence type="predicted"/>
<protein>
    <submittedName>
        <fullName evidence="2">Uncharacterized protein</fullName>
    </submittedName>
</protein>
<reference evidence="2" key="1">
    <citation type="submission" date="2019-08" db="EMBL/GenBank/DDBJ databases">
        <authorList>
            <person name="Kucharzyk K."/>
            <person name="Murdoch R.W."/>
            <person name="Higgins S."/>
            <person name="Loffler F."/>
        </authorList>
    </citation>
    <scope>NUCLEOTIDE SEQUENCE</scope>
</reference>
<organism evidence="2">
    <name type="scientific">bioreactor metagenome</name>
    <dbReference type="NCBI Taxonomy" id="1076179"/>
    <lineage>
        <taxon>unclassified sequences</taxon>
        <taxon>metagenomes</taxon>
        <taxon>ecological metagenomes</taxon>
    </lineage>
</organism>
<dbReference type="AlphaFoldDB" id="A0A644W8E1"/>
<feature type="transmembrane region" description="Helical" evidence="1">
    <location>
        <begin position="12"/>
        <end position="35"/>
    </location>
</feature>
<dbReference type="EMBL" id="VSSQ01000685">
    <property type="protein sequence ID" value="MPL99740.1"/>
    <property type="molecule type" value="Genomic_DNA"/>
</dbReference>
<keyword evidence="1" id="KW-0812">Transmembrane</keyword>
<name>A0A644W8E1_9ZZZZ</name>
<evidence type="ECO:0000313" key="2">
    <source>
        <dbReference type="EMBL" id="MPL99740.1"/>
    </source>
</evidence>
<evidence type="ECO:0000256" key="1">
    <source>
        <dbReference type="SAM" id="Phobius"/>
    </source>
</evidence>
<keyword evidence="1" id="KW-0472">Membrane</keyword>
<gene>
    <name evidence="2" type="ORF">SDC9_45961</name>
</gene>
<comment type="caution">
    <text evidence="2">The sequence shown here is derived from an EMBL/GenBank/DDBJ whole genome shotgun (WGS) entry which is preliminary data.</text>
</comment>
<keyword evidence="1" id="KW-1133">Transmembrane helix</keyword>